<dbReference type="PANTHER" id="PTHR30606">
    <property type="entry name" value="LIPID A BIOSYNTHESIS LAUROYL ACYLTRANSFERASE"/>
    <property type="match status" value="1"/>
</dbReference>
<sequence>MKYVVFILIYPIIWCFSRLPMRLLYAFSDFLFLLVYYVVGYRKDVVYNNLKLAFPEKNDNELKTLRKKNLRHFCDFLVESIKSFSLSEKEVKKRYKFTNPEVLHEVEKTGKSIILSGAHLSNWEWSVSIPLVSNIQLFGSYTPIKNPYLDNYLVKSSRGRFGMISYKTHSTVTQLARNIRNKRQGAYILLSDQSPVIQNTHYWRTFLGVKVPVHVGLEVLSKRFDMAIVNYTTKKIKRGYYETTFELITDSPKEFENYQITDKYLNINEKSIREQPEYYLWTHKRFKHKDKYEEWVEKYKK</sequence>
<proteinExistence type="predicted"/>
<organism evidence="8 9">
    <name type="scientific">Tenacibaculum jejuense</name>
    <dbReference type="NCBI Taxonomy" id="584609"/>
    <lineage>
        <taxon>Bacteria</taxon>
        <taxon>Pseudomonadati</taxon>
        <taxon>Bacteroidota</taxon>
        <taxon>Flavobacteriia</taxon>
        <taxon>Flavobacteriales</taxon>
        <taxon>Flavobacteriaceae</taxon>
        <taxon>Tenacibaculum</taxon>
    </lineage>
</organism>
<evidence type="ECO:0000256" key="3">
    <source>
        <dbReference type="ARBA" id="ARBA00022519"/>
    </source>
</evidence>
<keyword evidence="2" id="KW-1003">Cell membrane</keyword>
<evidence type="ECO:0000256" key="5">
    <source>
        <dbReference type="ARBA" id="ARBA00023136"/>
    </source>
</evidence>
<dbReference type="GO" id="GO:0005886">
    <property type="term" value="C:plasma membrane"/>
    <property type="evidence" value="ECO:0007669"/>
    <property type="project" value="UniProtKB-SubCell"/>
</dbReference>
<dbReference type="InterPro" id="IPR004960">
    <property type="entry name" value="LipA_acyltrans"/>
</dbReference>
<dbReference type="Pfam" id="PF03279">
    <property type="entry name" value="Lip_A_acyltrans"/>
    <property type="match status" value="1"/>
</dbReference>
<protein>
    <submittedName>
        <fullName evidence="8">Putative lipd A biosynthesis related exported protein</fullName>
    </submittedName>
</protein>
<evidence type="ECO:0000256" key="7">
    <source>
        <dbReference type="SAM" id="Phobius"/>
    </source>
</evidence>
<comment type="subcellular location">
    <subcellularLocation>
        <location evidence="1">Cell inner membrane</location>
    </subcellularLocation>
</comment>
<keyword evidence="7" id="KW-0812">Transmembrane</keyword>
<dbReference type="CDD" id="cd07984">
    <property type="entry name" value="LPLAT_LABLAT-like"/>
    <property type="match status" value="1"/>
</dbReference>
<keyword evidence="5 7" id="KW-0472">Membrane</keyword>
<dbReference type="PIRSF" id="PIRSF026649">
    <property type="entry name" value="MsbB"/>
    <property type="match status" value="1"/>
</dbReference>
<dbReference type="OrthoDB" id="9801955at2"/>
<accession>A0A238UD32</accession>
<reference evidence="8 9" key="1">
    <citation type="submission" date="2017-07" db="EMBL/GenBank/DDBJ databases">
        <authorList>
            <person name="Sun Z.S."/>
            <person name="Albrecht U."/>
            <person name="Echele G."/>
            <person name="Lee C.C."/>
        </authorList>
    </citation>
    <scope>NUCLEOTIDE SEQUENCE [LARGE SCALE GENOMIC DNA]</scope>
    <source>
        <strain evidence="9">type strain: KCTC 22618</strain>
    </source>
</reference>
<evidence type="ECO:0000313" key="8">
    <source>
        <dbReference type="EMBL" id="SNR16488.1"/>
    </source>
</evidence>
<feature type="transmembrane region" description="Helical" evidence="7">
    <location>
        <begin position="21"/>
        <end position="39"/>
    </location>
</feature>
<keyword evidence="7" id="KW-1133">Transmembrane helix</keyword>
<keyword evidence="9" id="KW-1185">Reference proteome</keyword>
<keyword evidence="6" id="KW-0012">Acyltransferase</keyword>
<evidence type="ECO:0000256" key="6">
    <source>
        <dbReference type="ARBA" id="ARBA00023315"/>
    </source>
</evidence>
<keyword evidence="3" id="KW-0997">Cell inner membrane</keyword>
<dbReference type="PANTHER" id="PTHR30606:SF10">
    <property type="entry name" value="PHOSPHATIDYLINOSITOL MANNOSIDE ACYLTRANSFERASE"/>
    <property type="match status" value="1"/>
</dbReference>
<dbReference type="EMBL" id="LT899436">
    <property type="protein sequence ID" value="SNR16488.1"/>
    <property type="molecule type" value="Genomic_DNA"/>
</dbReference>
<dbReference type="AlphaFoldDB" id="A0A238UD32"/>
<dbReference type="Proteomes" id="UP000215214">
    <property type="component" value="Chromosome TJEJU"/>
</dbReference>
<name>A0A238UD32_9FLAO</name>
<dbReference type="GO" id="GO:0009247">
    <property type="term" value="P:glycolipid biosynthetic process"/>
    <property type="evidence" value="ECO:0007669"/>
    <property type="project" value="UniProtKB-ARBA"/>
</dbReference>
<dbReference type="KEGG" id="tje:TJEJU_2814"/>
<evidence type="ECO:0000256" key="2">
    <source>
        <dbReference type="ARBA" id="ARBA00022475"/>
    </source>
</evidence>
<evidence type="ECO:0000313" key="9">
    <source>
        <dbReference type="Proteomes" id="UP000215214"/>
    </source>
</evidence>
<evidence type="ECO:0000256" key="4">
    <source>
        <dbReference type="ARBA" id="ARBA00022679"/>
    </source>
</evidence>
<gene>
    <name evidence="8" type="ORF">TJEJU_2814</name>
</gene>
<dbReference type="RefSeq" id="WP_095073066.1">
    <property type="nucleotide sequence ID" value="NZ_LT899436.1"/>
</dbReference>
<dbReference type="GO" id="GO:0016746">
    <property type="term" value="F:acyltransferase activity"/>
    <property type="evidence" value="ECO:0007669"/>
    <property type="project" value="UniProtKB-KW"/>
</dbReference>
<evidence type="ECO:0000256" key="1">
    <source>
        <dbReference type="ARBA" id="ARBA00004533"/>
    </source>
</evidence>
<keyword evidence="4" id="KW-0808">Transferase</keyword>